<dbReference type="InterPro" id="IPR001623">
    <property type="entry name" value="DnaJ_domain"/>
</dbReference>
<dbReference type="GO" id="GO:0006457">
    <property type="term" value="P:protein folding"/>
    <property type="evidence" value="ECO:0007669"/>
    <property type="project" value="UniProtKB-UniRule"/>
</dbReference>
<name>A0A094L3A7_9GAMM</name>
<evidence type="ECO:0000256" key="3">
    <source>
        <dbReference type="ARBA" id="ARBA00025596"/>
    </source>
</evidence>
<feature type="domain" description="J" evidence="5">
    <location>
        <begin position="2"/>
        <end position="74"/>
    </location>
</feature>
<dbReference type="InterPro" id="IPR036869">
    <property type="entry name" value="J_dom_sf"/>
</dbReference>
<comment type="subunit">
    <text evidence="4">Interacts with HscA and stimulates its ATPase activity.</text>
</comment>
<comment type="caution">
    <text evidence="6">The sequence shown here is derived from an EMBL/GenBank/DDBJ whole genome shotgun (WGS) entry which is preliminary data.</text>
</comment>
<sequence>MNHYELFDLPVGYAVDLADLQQRYRKLQQTMHPDRFAAGSERDKLRAVQLTSQLNDAYHTLRDPLARAEYLLSLRGVELRHEQQTLQDPEFLMAQMEWRERLAELDASDLSALDAAGADLQREQAALQAELEQALNASEDEVAADTIRKLKFMRKLGRELEALEEL</sequence>
<dbReference type="Pfam" id="PF07743">
    <property type="entry name" value="HSCB_C"/>
    <property type="match status" value="1"/>
</dbReference>
<dbReference type="SUPFAM" id="SSF46565">
    <property type="entry name" value="Chaperone J-domain"/>
    <property type="match status" value="1"/>
</dbReference>
<dbReference type="InterPro" id="IPR036386">
    <property type="entry name" value="HscB_C_sf"/>
</dbReference>
<dbReference type="AlphaFoldDB" id="A0A094L3A7"/>
<dbReference type="HAMAP" id="MF_00682">
    <property type="entry name" value="HscB"/>
    <property type="match status" value="1"/>
</dbReference>
<dbReference type="GO" id="GO:0051087">
    <property type="term" value="F:protein-folding chaperone binding"/>
    <property type="evidence" value="ECO:0007669"/>
    <property type="project" value="InterPro"/>
</dbReference>
<dbReference type="OrthoDB" id="287587at2"/>
<dbReference type="GO" id="GO:1990230">
    <property type="term" value="C:iron-sulfur cluster transfer complex"/>
    <property type="evidence" value="ECO:0007669"/>
    <property type="project" value="TreeGrafter"/>
</dbReference>
<dbReference type="GO" id="GO:0001671">
    <property type="term" value="F:ATPase activator activity"/>
    <property type="evidence" value="ECO:0007669"/>
    <property type="project" value="InterPro"/>
</dbReference>
<dbReference type="GO" id="GO:0051259">
    <property type="term" value="P:protein complex oligomerization"/>
    <property type="evidence" value="ECO:0007669"/>
    <property type="project" value="InterPro"/>
</dbReference>
<gene>
    <name evidence="4" type="primary">hscB</name>
    <name evidence="6" type="ORF">IDAT_05540</name>
</gene>
<dbReference type="Gene3D" id="1.20.1280.20">
    <property type="entry name" value="HscB, C-terminal domain"/>
    <property type="match status" value="1"/>
</dbReference>
<keyword evidence="7" id="KW-1185">Reference proteome</keyword>
<dbReference type="PANTHER" id="PTHR14021">
    <property type="entry name" value="IRON-SULFUR CLUSTER CO-CHAPERONE PROTEIN HSCB"/>
    <property type="match status" value="1"/>
</dbReference>
<proteinExistence type="inferred from homology"/>
<evidence type="ECO:0000313" key="7">
    <source>
        <dbReference type="Proteomes" id="UP000053718"/>
    </source>
</evidence>
<comment type="function">
    <text evidence="3 4">Co-chaperone involved in the maturation of iron-sulfur cluster-containing proteins. Seems to help targeting proteins to be folded toward HscA.</text>
</comment>
<dbReference type="SUPFAM" id="SSF47144">
    <property type="entry name" value="HSC20 (HSCB), C-terminal oligomerisation domain"/>
    <property type="match status" value="1"/>
</dbReference>
<evidence type="ECO:0000256" key="4">
    <source>
        <dbReference type="HAMAP-Rule" id="MF_00682"/>
    </source>
</evidence>
<evidence type="ECO:0000313" key="6">
    <source>
        <dbReference type="EMBL" id="KFZ29138.1"/>
    </source>
</evidence>
<dbReference type="Proteomes" id="UP000053718">
    <property type="component" value="Unassembled WGS sequence"/>
</dbReference>
<dbReference type="EMBL" id="JPIN01000005">
    <property type="protein sequence ID" value="KFZ29138.1"/>
    <property type="molecule type" value="Genomic_DNA"/>
</dbReference>
<dbReference type="Pfam" id="PF00226">
    <property type="entry name" value="DnaJ"/>
    <property type="match status" value="1"/>
</dbReference>
<dbReference type="GO" id="GO:0044571">
    <property type="term" value="P:[2Fe-2S] cluster assembly"/>
    <property type="evidence" value="ECO:0007669"/>
    <property type="project" value="InterPro"/>
</dbReference>
<evidence type="ECO:0000256" key="2">
    <source>
        <dbReference type="ARBA" id="ARBA00023186"/>
    </source>
</evidence>
<evidence type="ECO:0000256" key="1">
    <source>
        <dbReference type="ARBA" id="ARBA00010476"/>
    </source>
</evidence>
<dbReference type="InterPro" id="IPR004640">
    <property type="entry name" value="HscB"/>
</dbReference>
<dbReference type="SMART" id="SM00271">
    <property type="entry name" value="DnaJ"/>
    <property type="match status" value="1"/>
</dbReference>
<dbReference type="RefSeq" id="WP_034731575.1">
    <property type="nucleotide sequence ID" value="NZ_JPIN01000005.1"/>
</dbReference>
<organism evidence="6 7">
    <name type="scientific">Pseudidiomarina atlantica</name>
    <dbReference type="NCBI Taxonomy" id="1517416"/>
    <lineage>
        <taxon>Bacteria</taxon>
        <taxon>Pseudomonadati</taxon>
        <taxon>Pseudomonadota</taxon>
        <taxon>Gammaproteobacteria</taxon>
        <taxon>Alteromonadales</taxon>
        <taxon>Idiomarinaceae</taxon>
        <taxon>Pseudidiomarina</taxon>
    </lineage>
</organism>
<comment type="similarity">
    <text evidence="1 4">Belongs to the HscB family.</text>
</comment>
<evidence type="ECO:0000259" key="5">
    <source>
        <dbReference type="PROSITE" id="PS50076"/>
    </source>
</evidence>
<keyword evidence="2 4" id="KW-0143">Chaperone</keyword>
<reference evidence="6 7" key="1">
    <citation type="submission" date="2014-06" db="EMBL/GenBank/DDBJ databases">
        <title>Draft genome sequence of Idiomarina sp. MCCC 1A10513.</title>
        <authorList>
            <person name="Du J."/>
            <person name="Lai Q."/>
            <person name="Shao Z."/>
        </authorList>
    </citation>
    <scope>NUCLEOTIDE SEQUENCE [LARGE SCALE GENOMIC DNA]</scope>
    <source>
        <strain evidence="6 7">MCCC 1A10513</strain>
    </source>
</reference>
<dbReference type="NCBIfam" id="NF003449">
    <property type="entry name" value="PRK05014.1"/>
    <property type="match status" value="1"/>
</dbReference>
<dbReference type="CDD" id="cd06257">
    <property type="entry name" value="DnaJ"/>
    <property type="match status" value="1"/>
</dbReference>
<dbReference type="PANTHER" id="PTHR14021:SF15">
    <property type="entry name" value="IRON-SULFUR CLUSTER CO-CHAPERONE PROTEIN HSCB"/>
    <property type="match status" value="1"/>
</dbReference>
<accession>A0A094L3A7</accession>
<dbReference type="NCBIfam" id="TIGR00714">
    <property type="entry name" value="hscB"/>
    <property type="match status" value="1"/>
</dbReference>
<dbReference type="PROSITE" id="PS50076">
    <property type="entry name" value="DNAJ_2"/>
    <property type="match status" value="1"/>
</dbReference>
<dbReference type="Gene3D" id="1.10.287.110">
    <property type="entry name" value="DnaJ domain"/>
    <property type="match status" value="1"/>
</dbReference>
<dbReference type="STRING" id="1517416.IDAT_05540"/>
<dbReference type="eggNOG" id="COG1076">
    <property type="taxonomic scope" value="Bacteria"/>
</dbReference>
<protein>
    <recommendedName>
        <fullName evidence="4">Co-chaperone protein HscB homolog</fullName>
    </recommendedName>
</protein>
<dbReference type="InterPro" id="IPR009073">
    <property type="entry name" value="HscB_oligo_C"/>
</dbReference>